<evidence type="ECO:0000256" key="5">
    <source>
        <dbReference type="ARBA" id="ARBA00038359"/>
    </source>
</evidence>
<accession>A0ABR1ULP9</accession>
<protein>
    <recommendedName>
        <fullName evidence="8">Rhodopsin domain-containing protein</fullName>
    </recommendedName>
</protein>
<dbReference type="EMBL" id="JAQQWL010000009">
    <property type="protein sequence ID" value="KAK8059000.1"/>
    <property type="molecule type" value="Genomic_DNA"/>
</dbReference>
<evidence type="ECO:0000259" key="8">
    <source>
        <dbReference type="Pfam" id="PF20684"/>
    </source>
</evidence>
<keyword evidence="10" id="KW-1185">Reference proteome</keyword>
<name>A0ABR1ULP9_9PEZI</name>
<dbReference type="PANTHER" id="PTHR33048:SF47">
    <property type="entry name" value="INTEGRAL MEMBRANE PROTEIN-RELATED"/>
    <property type="match status" value="1"/>
</dbReference>
<organism evidence="9 10">
    <name type="scientific">Apiospora phragmitis</name>
    <dbReference type="NCBI Taxonomy" id="2905665"/>
    <lineage>
        <taxon>Eukaryota</taxon>
        <taxon>Fungi</taxon>
        <taxon>Dikarya</taxon>
        <taxon>Ascomycota</taxon>
        <taxon>Pezizomycotina</taxon>
        <taxon>Sordariomycetes</taxon>
        <taxon>Xylariomycetidae</taxon>
        <taxon>Amphisphaeriales</taxon>
        <taxon>Apiosporaceae</taxon>
        <taxon>Apiospora</taxon>
    </lineage>
</organism>
<gene>
    <name evidence="9" type="ORF">PG994_009448</name>
</gene>
<dbReference type="PANTHER" id="PTHR33048">
    <property type="entry name" value="PTH11-LIKE INTEGRAL MEMBRANE PROTEIN (AFU_ORTHOLOGUE AFUA_5G11245)"/>
    <property type="match status" value="1"/>
</dbReference>
<feature type="transmembrane region" description="Helical" evidence="7">
    <location>
        <begin position="48"/>
        <end position="74"/>
    </location>
</feature>
<dbReference type="InterPro" id="IPR049326">
    <property type="entry name" value="Rhodopsin_dom_fungi"/>
</dbReference>
<dbReference type="InterPro" id="IPR052337">
    <property type="entry name" value="SAT4-like"/>
</dbReference>
<dbReference type="GeneID" id="92093920"/>
<feature type="transmembrane region" description="Helical" evidence="7">
    <location>
        <begin position="14"/>
        <end position="36"/>
    </location>
</feature>
<dbReference type="Pfam" id="PF20684">
    <property type="entry name" value="Fung_rhodopsin"/>
    <property type="match status" value="1"/>
</dbReference>
<comment type="subcellular location">
    <subcellularLocation>
        <location evidence="1">Membrane</location>
        <topology evidence="1">Multi-pass membrane protein</topology>
    </subcellularLocation>
</comment>
<keyword evidence="4 7" id="KW-0472">Membrane</keyword>
<feature type="transmembrane region" description="Helical" evidence="7">
    <location>
        <begin position="129"/>
        <end position="160"/>
    </location>
</feature>
<evidence type="ECO:0000256" key="2">
    <source>
        <dbReference type="ARBA" id="ARBA00022692"/>
    </source>
</evidence>
<dbReference type="Proteomes" id="UP001480595">
    <property type="component" value="Unassembled WGS sequence"/>
</dbReference>
<evidence type="ECO:0000313" key="9">
    <source>
        <dbReference type="EMBL" id="KAK8059000.1"/>
    </source>
</evidence>
<comment type="caution">
    <text evidence="9">The sequence shown here is derived from an EMBL/GenBank/DDBJ whole genome shotgun (WGS) entry which is preliminary data.</text>
</comment>
<feature type="domain" description="Rhodopsin" evidence="8">
    <location>
        <begin position="33"/>
        <end position="222"/>
    </location>
</feature>
<evidence type="ECO:0000313" key="10">
    <source>
        <dbReference type="Proteomes" id="UP001480595"/>
    </source>
</evidence>
<evidence type="ECO:0000256" key="3">
    <source>
        <dbReference type="ARBA" id="ARBA00022989"/>
    </source>
</evidence>
<keyword evidence="3 7" id="KW-1133">Transmembrane helix</keyword>
<evidence type="ECO:0000256" key="7">
    <source>
        <dbReference type="SAM" id="Phobius"/>
    </source>
</evidence>
<proteinExistence type="inferred from homology"/>
<keyword evidence="2 7" id="KW-0812">Transmembrane</keyword>
<feature type="region of interest" description="Disordered" evidence="6">
    <location>
        <begin position="240"/>
        <end position="261"/>
    </location>
</feature>
<comment type="similarity">
    <text evidence="5">Belongs to the SAT4 family.</text>
</comment>
<feature type="transmembrane region" description="Helical" evidence="7">
    <location>
        <begin position="180"/>
        <end position="201"/>
    </location>
</feature>
<evidence type="ECO:0000256" key="1">
    <source>
        <dbReference type="ARBA" id="ARBA00004141"/>
    </source>
</evidence>
<evidence type="ECO:0000256" key="4">
    <source>
        <dbReference type="ARBA" id="ARBA00023136"/>
    </source>
</evidence>
<sequence>MSELNVFVDPLQGAVFLICILTIPICTLATTLRFFNTKRSGRKVNLEDWFALVALLSFWVHAALSLWTVLILGGKDRFKPGALSPSELVTMSKVGYVMQLNFPVNPTFAKLSLLALYHRIFSVSRVFAYWVYALGVLQIAWFLAIFLIRCMFCIPVSNLWTPAYPQGCIDPSILLAAGESVNAAIAFVMLGLAIWMVRSLIMSNSTKWKLRILFLLGGLVPFLEKLASKLSLLYSNSTRSGSAAHSDGAPGPTIVTIGGTVRKRGGGHEGHEWLPLSAKANRSGSLNLFGADVESGIDVEADARPPRTNSPGEQSGEIHVQRTFAVV</sequence>
<dbReference type="RefSeq" id="XP_066714446.1">
    <property type="nucleotide sequence ID" value="XM_066860857.1"/>
</dbReference>
<evidence type="ECO:0000256" key="6">
    <source>
        <dbReference type="SAM" id="MobiDB-lite"/>
    </source>
</evidence>
<reference evidence="9 10" key="1">
    <citation type="submission" date="2023-01" db="EMBL/GenBank/DDBJ databases">
        <title>Analysis of 21 Apiospora genomes using comparative genomics revels a genus with tremendous synthesis potential of carbohydrate active enzymes and secondary metabolites.</title>
        <authorList>
            <person name="Sorensen T."/>
        </authorList>
    </citation>
    <scope>NUCLEOTIDE SEQUENCE [LARGE SCALE GENOMIC DNA]</scope>
    <source>
        <strain evidence="9 10">CBS 135458</strain>
    </source>
</reference>